<feature type="chain" id="PRO_5046151272" evidence="5">
    <location>
        <begin position="18"/>
        <end position="525"/>
    </location>
</feature>
<accession>A0ABS5XE12</accession>
<dbReference type="EMBL" id="JAGTIS010000002">
    <property type="protein sequence ID" value="MBT8765925.1"/>
    <property type="molecule type" value="Genomic_DNA"/>
</dbReference>
<evidence type="ECO:0000256" key="5">
    <source>
        <dbReference type="SAM" id="SignalP"/>
    </source>
</evidence>
<dbReference type="Gene3D" id="3.40.190.10">
    <property type="entry name" value="Periplasmic binding protein-like II"/>
    <property type="match status" value="1"/>
</dbReference>
<dbReference type="Gene3D" id="3.10.105.10">
    <property type="entry name" value="Dipeptide-binding Protein, Domain 3"/>
    <property type="match status" value="1"/>
</dbReference>
<keyword evidence="8" id="KW-1185">Reference proteome</keyword>
<feature type="signal peptide" evidence="5">
    <location>
        <begin position="1"/>
        <end position="17"/>
    </location>
</feature>
<keyword evidence="4" id="KW-0813">Transport</keyword>
<keyword evidence="4" id="KW-0653">Protein transport</keyword>
<protein>
    <submittedName>
        <fullName evidence="7">ABC transporter substrate-binding protein</fullName>
    </submittedName>
</protein>
<dbReference type="SUPFAM" id="SSF53850">
    <property type="entry name" value="Periplasmic binding protein-like II"/>
    <property type="match status" value="1"/>
</dbReference>
<feature type="domain" description="Solute-binding protein family 5" evidence="6">
    <location>
        <begin position="62"/>
        <end position="441"/>
    </location>
</feature>
<dbReference type="Gene3D" id="3.90.76.10">
    <property type="entry name" value="Dipeptide-binding Protein, Domain 1"/>
    <property type="match status" value="1"/>
</dbReference>
<proteinExistence type="inferred from homology"/>
<gene>
    <name evidence="7" type="ORF">J7302_07240</name>
</gene>
<dbReference type="RefSeq" id="WP_215372286.1">
    <property type="nucleotide sequence ID" value="NZ_JAGTIS010000002.1"/>
</dbReference>
<dbReference type="Pfam" id="PF00496">
    <property type="entry name" value="SBP_bac_5"/>
    <property type="match status" value="1"/>
</dbReference>
<keyword evidence="2 5" id="KW-0732">Signal</keyword>
<dbReference type="InterPro" id="IPR000914">
    <property type="entry name" value="SBP_5_dom"/>
</dbReference>
<comment type="similarity">
    <text evidence="1">Belongs to the bacterial solute-binding protein 5 family.</text>
</comment>
<keyword evidence="3" id="KW-0571">Peptide transport</keyword>
<dbReference type="Proteomes" id="UP001519667">
    <property type="component" value="Unassembled WGS sequence"/>
</dbReference>
<dbReference type="PIRSF" id="PIRSF002741">
    <property type="entry name" value="MppA"/>
    <property type="match status" value="1"/>
</dbReference>
<evidence type="ECO:0000256" key="1">
    <source>
        <dbReference type="ARBA" id="ARBA00005695"/>
    </source>
</evidence>
<dbReference type="CDD" id="cd08493">
    <property type="entry name" value="PBP2_DppA_like"/>
    <property type="match status" value="1"/>
</dbReference>
<evidence type="ECO:0000256" key="2">
    <source>
        <dbReference type="ARBA" id="ARBA00022729"/>
    </source>
</evidence>
<organism evidence="7 8">
    <name type="scientific">Metapseudomonas boanensis</name>
    <dbReference type="NCBI Taxonomy" id="2822138"/>
    <lineage>
        <taxon>Bacteria</taxon>
        <taxon>Pseudomonadati</taxon>
        <taxon>Pseudomonadota</taxon>
        <taxon>Gammaproteobacteria</taxon>
        <taxon>Pseudomonadales</taxon>
        <taxon>Pseudomonadaceae</taxon>
        <taxon>Metapseudomonas</taxon>
    </lineage>
</organism>
<sequence length="525" mass="57398">MRFAALPLLFAPLLTQAATLSVCTEASPEGFDVVQYNSLTTTNASADVLMNRLVEFDAERGQLVPGLAERWDVSADGLVYSFHLRKGVVFHSTDYFTPSRPLSADDVVFSFQRMLDPTQPWHKIAQSGFPHAQSMQLPSLLKSIEKSGDYEVRFTLNKPDATFLATLSMGFASIYSAEYADQLMKAGTPEKLNAEPIGTGPFVFKRFQKDSAVRYAANPNYFAGKPGIDGLVFAITPDANVRLQKLRRGECQIALSPKPLDVQAAASDAAVRVIQTPAFMTAFVGINSRHAPLDQPKVRQAINLAFDKASYLKAVFEGSASAADGPFPPNTWSYAAKLPAYPHDPEKAKALLAEAGLKDGFKTTIWTRPSGSLLNPNPSLGAQLLQADLAKVGIQAEIRVIEWGELIRRAKAGEHDLLFMGWAGDNGDPDNFLTPQFSCASVQSGLNFARFCNPELDKLISDGKTHSTQAERAALYEKAQQIIREQALWLPLAHPTAFALTRANIEGYKVSPFGRQDFSKVRLAP</sequence>
<evidence type="ECO:0000256" key="4">
    <source>
        <dbReference type="ARBA" id="ARBA00022927"/>
    </source>
</evidence>
<dbReference type="PANTHER" id="PTHR30290:SF38">
    <property type="entry name" value="D,D-DIPEPTIDE-BINDING PERIPLASMIC PROTEIN DDPA-RELATED"/>
    <property type="match status" value="1"/>
</dbReference>
<reference evidence="7 8" key="1">
    <citation type="submission" date="2021-04" db="EMBL/GenBank/DDBJ databases">
        <title>Pseudomonas boanensis sp. nov., a bacterium isolated from river water used for household purposes in Boane District, Mozambique.</title>
        <authorList>
            <person name="Nicklasson M."/>
            <person name="Martin-Rodriguez A.J."/>
            <person name="Thorell K."/>
            <person name="Neves L."/>
            <person name="Mussagy A."/>
            <person name="Rydberg H.A."/>
            <person name="Hernroth B."/>
            <person name="Svensson-Stadler L."/>
            <person name="Sjoling A."/>
        </authorList>
    </citation>
    <scope>NUCLEOTIDE SEQUENCE [LARGE SCALE GENOMIC DNA]</scope>
    <source>
        <strain evidence="7 8">DB1</strain>
    </source>
</reference>
<evidence type="ECO:0000259" key="6">
    <source>
        <dbReference type="Pfam" id="PF00496"/>
    </source>
</evidence>
<dbReference type="InterPro" id="IPR030678">
    <property type="entry name" value="Peptide/Ni-bd"/>
</dbReference>
<evidence type="ECO:0000313" key="7">
    <source>
        <dbReference type="EMBL" id="MBT8765925.1"/>
    </source>
</evidence>
<name>A0ABS5XE12_9GAMM</name>
<evidence type="ECO:0000256" key="3">
    <source>
        <dbReference type="ARBA" id="ARBA00022856"/>
    </source>
</evidence>
<comment type="caution">
    <text evidence="7">The sequence shown here is derived from an EMBL/GenBank/DDBJ whole genome shotgun (WGS) entry which is preliminary data.</text>
</comment>
<dbReference type="PANTHER" id="PTHR30290">
    <property type="entry name" value="PERIPLASMIC BINDING COMPONENT OF ABC TRANSPORTER"/>
    <property type="match status" value="1"/>
</dbReference>
<evidence type="ECO:0000313" key="8">
    <source>
        <dbReference type="Proteomes" id="UP001519667"/>
    </source>
</evidence>
<dbReference type="InterPro" id="IPR039424">
    <property type="entry name" value="SBP_5"/>
</dbReference>